<dbReference type="OrthoDB" id="3355480at2759"/>
<evidence type="ECO:0000256" key="1">
    <source>
        <dbReference type="SAM" id="MobiDB-lite"/>
    </source>
</evidence>
<comment type="caution">
    <text evidence="2">The sequence shown here is derived from an EMBL/GenBank/DDBJ whole genome shotgun (WGS) entry which is preliminary data.</text>
</comment>
<dbReference type="Proteomes" id="UP000311382">
    <property type="component" value="Unassembled WGS sequence"/>
</dbReference>
<protein>
    <recommendedName>
        <fullName evidence="4">Alcohol acetyltransferase</fullName>
    </recommendedName>
</protein>
<dbReference type="InterPro" id="IPR052058">
    <property type="entry name" value="Alcohol_O-acetyltransferase"/>
</dbReference>
<gene>
    <name evidence="2" type="ORF">DMC30DRAFT_6341</name>
</gene>
<dbReference type="Gene3D" id="3.30.559.10">
    <property type="entry name" value="Chloramphenicol acetyltransferase-like domain"/>
    <property type="match status" value="1"/>
</dbReference>
<feature type="region of interest" description="Disordered" evidence="1">
    <location>
        <begin position="14"/>
        <end position="41"/>
    </location>
</feature>
<dbReference type="STRING" id="5288.A0A5C5G8R5"/>
<evidence type="ECO:0000313" key="2">
    <source>
        <dbReference type="EMBL" id="TNY24794.1"/>
    </source>
</evidence>
<dbReference type="EMBL" id="SOZI01000001">
    <property type="protein sequence ID" value="TNY24794.1"/>
    <property type="molecule type" value="Genomic_DNA"/>
</dbReference>
<evidence type="ECO:0008006" key="4">
    <source>
        <dbReference type="Google" id="ProtNLM"/>
    </source>
</evidence>
<reference evidence="2 3" key="1">
    <citation type="submission" date="2019-03" db="EMBL/GenBank/DDBJ databases">
        <title>Rhodosporidium diobovatum UCD-FST 08-225 genome sequencing, assembly, and annotation.</title>
        <authorList>
            <person name="Fakankun I.U."/>
            <person name="Fristensky B."/>
            <person name="Levin D.B."/>
        </authorList>
    </citation>
    <scope>NUCLEOTIDE SEQUENCE [LARGE SCALE GENOMIC DNA]</scope>
    <source>
        <strain evidence="2 3">UCD-FST 08-225</strain>
    </source>
</reference>
<feature type="compositionally biased region" description="Low complexity" evidence="1">
    <location>
        <begin position="314"/>
        <end position="331"/>
    </location>
</feature>
<dbReference type="PANTHER" id="PTHR28037:SF1">
    <property type="entry name" value="ALCOHOL O-ACETYLTRANSFERASE 1-RELATED"/>
    <property type="match status" value="1"/>
</dbReference>
<dbReference type="SUPFAM" id="SSF52777">
    <property type="entry name" value="CoA-dependent acyltransferases"/>
    <property type="match status" value="1"/>
</dbReference>
<organism evidence="2 3">
    <name type="scientific">Rhodotorula diobovata</name>
    <dbReference type="NCBI Taxonomy" id="5288"/>
    <lineage>
        <taxon>Eukaryota</taxon>
        <taxon>Fungi</taxon>
        <taxon>Dikarya</taxon>
        <taxon>Basidiomycota</taxon>
        <taxon>Pucciniomycotina</taxon>
        <taxon>Microbotryomycetes</taxon>
        <taxon>Sporidiobolales</taxon>
        <taxon>Sporidiobolaceae</taxon>
        <taxon>Rhodotorula</taxon>
    </lineage>
</organism>
<sequence length="645" mass="70280">MSFSTWPGYLAGHRWASEPATPSHGKDDDVNRPRPPRAGRQQWTRALGVLETKFDKATQTDGQSDTFVRLALALDVPSSSSCSAGPSGGESPTSAFLSRLLLAWAALRAKHPLLACTVRDAPPDKLPSIPLVQTREFVLEPPLDATEALQRSGRAFLVHGAGDGESVKEATDQVQERQVLNGPRALLAQDDCLARLVLVRSEREPHELGFVLVISHVVSDGLSVFKLVNELFALASSPELPSPTTRAPLLSLSAFLAGTRDPPQWVLPVDDIAPWRVVLPVSELPSYLPLANEEHYPPMPLPDTLPSPAAPAQPTENPPATTTLPPAHTNPASTAQQRWLWAITRVLIMERLRRFPRTLYLPRLAAPMPPVQAKNRWPQLRFERDTSQRLIQLSKANGLSPSMLLYSLISLSVARILARVHPAEPYHPVVLGFPFSARPFLQRSPPTRLGEPSAACSDPATDCAIRITFGCIALPSIALEASEPAQRGQVRATVLRGARLAREQFRRLLSQEHTRQTVFVAGMYAMILDRLLNGTGRNPIPFHEPKTALNASMIGDVDRLLPTSFALPPVSPSSSTDATTLLLRDIAIGTRLHRGEGMLLEAFTWDERVTLCLGVDDGLVDPGLVDELLDGVRQLGEAVAAEVEA</sequence>
<dbReference type="InterPro" id="IPR023213">
    <property type="entry name" value="CAT-like_dom_sf"/>
</dbReference>
<evidence type="ECO:0000313" key="3">
    <source>
        <dbReference type="Proteomes" id="UP000311382"/>
    </source>
</evidence>
<proteinExistence type="predicted"/>
<accession>A0A5C5G8R5</accession>
<keyword evidence="3" id="KW-1185">Reference proteome</keyword>
<feature type="compositionally biased region" description="Pro residues" evidence="1">
    <location>
        <begin position="298"/>
        <end position="311"/>
    </location>
</feature>
<dbReference type="PANTHER" id="PTHR28037">
    <property type="entry name" value="ALCOHOL O-ACETYLTRANSFERASE 1-RELATED"/>
    <property type="match status" value="1"/>
</dbReference>
<feature type="region of interest" description="Disordered" evidence="1">
    <location>
        <begin position="298"/>
        <end position="331"/>
    </location>
</feature>
<dbReference type="AlphaFoldDB" id="A0A5C5G8R5"/>
<name>A0A5C5G8R5_9BASI</name>